<comment type="caution">
    <text evidence="2">The sequence shown here is derived from an EMBL/GenBank/DDBJ whole genome shotgun (WGS) entry which is preliminary data.</text>
</comment>
<name>A0AAV4RZB9_CAEEX</name>
<feature type="region of interest" description="Disordered" evidence="1">
    <location>
        <begin position="115"/>
        <end position="139"/>
    </location>
</feature>
<keyword evidence="3" id="KW-1185">Reference proteome</keyword>
<dbReference type="AlphaFoldDB" id="A0AAV4RZB9"/>
<dbReference type="EMBL" id="BPLR01008617">
    <property type="protein sequence ID" value="GIY26034.1"/>
    <property type="molecule type" value="Genomic_DNA"/>
</dbReference>
<gene>
    <name evidence="2" type="primary">AVEN_12850_1</name>
    <name evidence="2" type="ORF">CEXT_115681</name>
</gene>
<dbReference type="Proteomes" id="UP001054945">
    <property type="component" value="Unassembled WGS sequence"/>
</dbReference>
<reference evidence="2 3" key="1">
    <citation type="submission" date="2021-06" db="EMBL/GenBank/DDBJ databases">
        <title>Caerostris extrusa draft genome.</title>
        <authorList>
            <person name="Kono N."/>
            <person name="Arakawa K."/>
        </authorList>
    </citation>
    <scope>NUCLEOTIDE SEQUENCE [LARGE SCALE GENOMIC DNA]</scope>
</reference>
<evidence type="ECO:0000313" key="2">
    <source>
        <dbReference type="EMBL" id="GIY26034.1"/>
    </source>
</evidence>
<accession>A0AAV4RZB9</accession>
<evidence type="ECO:0000256" key="1">
    <source>
        <dbReference type="SAM" id="MobiDB-lite"/>
    </source>
</evidence>
<proteinExistence type="predicted"/>
<organism evidence="2 3">
    <name type="scientific">Caerostris extrusa</name>
    <name type="common">Bark spider</name>
    <name type="synonym">Caerostris bankana</name>
    <dbReference type="NCBI Taxonomy" id="172846"/>
    <lineage>
        <taxon>Eukaryota</taxon>
        <taxon>Metazoa</taxon>
        <taxon>Ecdysozoa</taxon>
        <taxon>Arthropoda</taxon>
        <taxon>Chelicerata</taxon>
        <taxon>Arachnida</taxon>
        <taxon>Araneae</taxon>
        <taxon>Araneomorphae</taxon>
        <taxon>Entelegynae</taxon>
        <taxon>Araneoidea</taxon>
        <taxon>Araneidae</taxon>
        <taxon>Caerostris</taxon>
    </lineage>
</organism>
<feature type="compositionally biased region" description="Polar residues" evidence="1">
    <location>
        <begin position="115"/>
        <end position="127"/>
    </location>
</feature>
<protein>
    <submittedName>
        <fullName evidence="2">Uncharacterized protein</fullName>
    </submittedName>
</protein>
<evidence type="ECO:0000313" key="3">
    <source>
        <dbReference type="Proteomes" id="UP001054945"/>
    </source>
</evidence>
<sequence>MTNGQSNMIGNGTSNLGNSLPVSLLPQAAELLKNRRMPDPNDITPQEVDLLLNRRLIKREDISDGEELIVPTSGVINTPKSSNLLRECDSPKVINDGVLSDPPVSPMPILVQVKQEQSPGMPTSPGSPASRENFLQQVP</sequence>